<sequence length="65" mass="7752">MNMENENKFWPVTFRRKDIPKLFGFNVRSFDTLVNQGKLHPIVFGSLKLYKTTDMLAYLDKKQIK</sequence>
<name>A0AAQ2UQY7_OENOE</name>
<organism evidence="1 2">
    <name type="scientific">Oenococcus oeni</name>
    <name type="common">Leuconostoc oenos</name>
    <dbReference type="NCBI Taxonomy" id="1247"/>
    <lineage>
        <taxon>Bacteria</taxon>
        <taxon>Bacillati</taxon>
        <taxon>Bacillota</taxon>
        <taxon>Bacilli</taxon>
        <taxon>Lactobacillales</taxon>
        <taxon>Lactobacillaceae</taxon>
        <taxon>Oenococcus</taxon>
    </lineage>
</organism>
<evidence type="ECO:0000313" key="2">
    <source>
        <dbReference type="Proteomes" id="UP000294726"/>
    </source>
</evidence>
<accession>A0AAQ2UQY7</accession>
<evidence type="ECO:0000313" key="1">
    <source>
        <dbReference type="EMBL" id="VDB97514.1"/>
    </source>
</evidence>
<reference evidence="1 2" key="1">
    <citation type="submission" date="2018-08" db="EMBL/GenBank/DDBJ databases">
        <authorList>
            <person name="Lorentzen P. G. S. M."/>
        </authorList>
    </citation>
    <scope>NUCLEOTIDE SEQUENCE [LARGE SCALE GENOMIC DNA]</scope>
    <source>
        <strain evidence="1 2">CRBO_1381</strain>
    </source>
</reference>
<dbReference type="AlphaFoldDB" id="A0AAQ2UQY7"/>
<gene>
    <name evidence="1" type="ORF">OENI_0498</name>
</gene>
<dbReference type="EMBL" id="LR031358">
    <property type="protein sequence ID" value="VDB97514.1"/>
    <property type="molecule type" value="Genomic_DNA"/>
</dbReference>
<proteinExistence type="predicted"/>
<dbReference type="Proteomes" id="UP000294726">
    <property type="component" value="Chromosome"/>
</dbReference>
<protein>
    <submittedName>
        <fullName evidence="1">Uncharacterized protein</fullName>
    </submittedName>
</protein>
<dbReference type="RefSeq" id="WP_243114846.1">
    <property type="nucleotide sequence ID" value="NZ_LR031358.1"/>
</dbReference>